<dbReference type="OrthoDB" id="194468at2759"/>
<evidence type="ECO:0000256" key="5">
    <source>
        <dbReference type="ARBA" id="ARBA00022833"/>
    </source>
</evidence>
<evidence type="ECO:0000313" key="11">
    <source>
        <dbReference type="Proteomes" id="UP000297245"/>
    </source>
</evidence>
<evidence type="ECO:0000256" key="1">
    <source>
        <dbReference type="ARBA" id="ARBA00004984"/>
    </source>
</evidence>
<dbReference type="InterPro" id="IPR032466">
    <property type="entry name" value="Metal_Hydrolase"/>
</dbReference>
<keyword evidence="3 8" id="KW-0479">Metal-binding</keyword>
<dbReference type="FunFam" id="3.20.20.140:FF:000022">
    <property type="entry name" value="Guanine deaminase"/>
    <property type="match status" value="1"/>
</dbReference>
<evidence type="ECO:0000256" key="8">
    <source>
        <dbReference type="RuleBase" id="RU366009"/>
    </source>
</evidence>
<dbReference type="InterPro" id="IPR006680">
    <property type="entry name" value="Amidohydro-rel"/>
</dbReference>
<dbReference type="GO" id="GO:0008270">
    <property type="term" value="F:zinc ion binding"/>
    <property type="evidence" value="ECO:0007669"/>
    <property type="project" value="UniProtKB-UniRule"/>
</dbReference>
<dbReference type="EC" id="3.5.4.3" evidence="8"/>
<dbReference type="EMBL" id="ML179536">
    <property type="protein sequence ID" value="THU85654.1"/>
    <property type="molecule type" value="Genomic_DNA"/>
</dbReference>
<dbReference type="InterPro" id="IPR014311">
    <property type="entry name" value="Guanine_deaminase"/>
</dbReference>
<comment type="similarity">
    <text evidence="2 8">Belongs to the metallo-dependent hydrolases superfamily. ATZ/TRZ family.</text>
</comment>
<comment type="catalytic activity">
    <reaction evidence="6 8">
        <text>guanine + H2O + H(+) = xanthine + NH4(+)</text>
        <dbReference type="Rhea" id="RHEA:14665"/>
        <dbReference type="ChEBI" id="CHEBI:15377"/>
        <dbReference type="ChEBI" id="CHEBI:15378"/>
        <dbReference type="ChEBI" id="CHEBI:16235"/>
        <dbReference type="ChEBI" id="CHEBI:17712"/>
        <dbReference type="ChEBI" id="CHEBI:28938"/>
        <dbReference type="EC" id="3.5.4.3"/>
    </reaction>
</comment>
<dbReference type="Gene3D" id="3.20.20.140">
    <property type="entry name" value="Metal-dependent hydrolases"/>
    <property type="match status" value="1"/>
</dbReference>
<evidence type="ECO:0000256" key="2">
    <source>
        <dbReference type="ARBA" id="ARBA00006745"/>
    </source>
</evidence>
<name>A0A4S8LA40_DENBC</name>
<evidence type="ECO:0000256" key="7">
    <source>
        <dbReference type="ARBA" id="ARBA00056079"/>
    </source>
</evidence>
<gene>
    <name evidence="10" type="ORF">K435DRAFT_783233</name>
</gene>
<protein>
    <recommendedName>
        <fullName evidence="8">Guanine deaminase</fullName>
        <shortName evidence="8">Guanase</shortName>
        <ecNumber evidence="8">3.5.4.3</ecNumber>
    </recommendedName>
    <alternativeName>
        <fullName evidence="8">Guanine aminohydrolase</fullName>
    </alternativeName>
</protein>
<organism evidence="10 11">
    <name type="scientific">Dendrothele bispora (strain CBS 962.96)</name>
    <dbReference type="NCBI Taxonomy" id="1314807"/>
    <lineage>
        <taxon>Eukaryota</taxon>
        <taxon>Fungi</taxon>
        <taxon>Dikarya</taxon>
        <taxon>Basidiomycota</taxon>
        <taxon>Agaricomycotina</taxon>
        <taxon>Agaricomycetes</taxon>
        <taxon>Agaricomycetidae</taxon>
        <taxon>Agaricales</taxon>
        <taxon>Agaricales incertae sedis</taxon>
        <taxon>Dendrothele</taxon>
    </lineage>
</organism>
<evidence type="ECO:0000256" key="6">
    <source>
        <dbReference type="ARBA" id="ARBA00051148"/>
    </source>
</evidence>
<keyword evidence="4 8" id="KW-0378">Hydrolase</keyword>
<dbReference type="UniPathway" id="UPA00603">
    <property type="reaction ID" value="UER00660"/>
</dbReference>
<keyword evidence="5 8" id="KW-0862">Zinc</keyword>
<dbReference type="GO" id="GO:0006147">
    <property type="term" value="P:guanine catabolic process"/>
    <property type="evidence" value="ECO:0007669"/>
    <property type="project" value="UniProtKB-UniRule"/>
</dbReference>
<accession>A0A4S8LA40</accession>
<dbReference type="GO" id="GO:0008892">
    <property type="term" value="F:guanine deaminase activity"/>
    <property type="evidence" value="ECO:0007669"/>
    <property type="project" value="UniProtKB-UniRule"/>
</dbReference>
<dbReference type="InterPro" id="IPR011059">
    <property type="entry name" value="Metal-dep_hydrolase_composite"/>
</dbReference>
<sequence>MSSSTYTVYYGSLVTPKTLTSYDASLHALVAVNSHGVIDWVVYDVQDSLVQTTLLEKGCPDAEVVELKDGQFMMPGFVDTHTHAPQLPNIGSGYQYELLEWLKQVTFPMEAKFSNVEFARKTYSSVVHRIINQGTTTCCYYGTLHLDATKELANIVHSLGQRAFVGKCNMDRNSETYYVEPSWQSSVTDTRALISHIQNLESGSSGIPLVKPILTPRFAISCSDQLLSSLGELAKSNPSLHIQTHISENLSEIQYTRDLFPKCKSYADVYDSFGLLRDNTVLAHAVHLSKEEIELVANRKAGISHCPTSNFNLNSGVAPIGKYLDRGIKVGLGTDVSGGYFPSILNSVRNASIASKIIAMQNRGQNDNQGGRGGFANDQLSIATLLYLATLGGAEVCAIDQEVGSLVPGKSFDAIVADVRDTAGNPALWSIDAETHDLTGKDALEGMLQRFLFCGDDRNISDVFVQGRRIGGKSN</sequence>
<dbReference type="Pfam" id="PF01979">
    <property type="entry name" value="Amidohydro_1"/>
    <property type="match status" value="1"/>
</dbReference>
<dbReference type="Gene3D" id="2.30.40.10">
    <property type="entry name" value="Urease, subunit C, domain 1"/>
    <property type="match status" value="1"/>
</dbReference>
<dbReference type="SUPFAM" id="SSF51556">
    <property type="entry name" value="Metallo-dependent hydrolases"/>
    <property type="match status" value="1"/>
</dbReference>
<dbReference type="InterPro" id="IPR051607">
    <property type="entry name" value="Metallo-dep_hydrolases"/>
</dbReference>
<comment type="pathway">
    <text evidence="1 8">Purine metabolism; guanine degradation; xanthine from guanine: step 1/1.</text>
</comment>
<proteinExistence type="inferred from homology"/>
<comment type="function">
    <text evidence="7 8">Catalyzes the hydrolytic deamination of guanine, producing xanthine and ammonia.</text>
</comment>
<dbReference type="NCBIfam" id="TIGR02967">
    <property type="entry name" value="guan_deamin"/>
    <property type="match status" value="1"/>
</dbReference>
<evidence type="ECO:0000256" key="3">
    <source>
        <dbReference type="ARBA" id="ARBA00022723"/>
    </source>
</evidence>
<keyword evidence="11" id="KW-1185">Reference proteome</keyword>
<dbReference type="Proteomes" id="UP000297245">
    <property type="component" value="Unassembled WGS sequence"/>
</dbReference>
<evidence type="ECO:0000256" key="4">
    <source>
        <dbReference type="ARBA" id="ARBA00022801"/>
    </source>
</evidence>
<reference evidence="10 11" key="1">
    <citation type="journal article" date="2019" name="Nat. Ecol. Evol.">
        <title>Megaphylogeny resolves global patterns of mushroom evolution.</title>
        <authorList>
            <person name="Varga T."/>
            <person name="Krizsan K."/>
            <person name="Foldi C."/>
            <person name="Dima B."/>
            <person name="Sanchez-Garcia M."/>
            <person name="Sanchez-Ramirez S."/>
            <person name="Szollosi G.J."/>
            <person name="Szarkandi J.G."/>
            <person name="Papp V."/>
            <person name="Albert L."/>
            <person name="Andreopoulos W."/>
            <person name="Angelini C."/>
            <person name="Antonin V."/>
            <person name="Barry K.W."/>
            <person name="Bougher N.L."/>
            <person name="Buchanan P."/>
            <person name="Buyck B."/>
            <person name="Bense V."/>
            <person name="Catcheside P."/>
            <person name="Chovatia M."/>
            <person name="Cooper J."/>
            <person name="Damon W."/>
            <person name="Desjardin D."/>
            <person name="Finy P."/>
            <person name="Geml J."/>
            <person name="Haridas S."/>
            <person name="Hughes K."/>
            <person name="Justo A."/>
            <person name="Karasinski D."/>
            <person name="Kautmanova I."/>
            <person name="Kiss B."/>
            <person name="Kocsube S."/>
            <person name="Kotiranta H."/>
            <person name="LaButti K.M."/>
            <person name="Lechner B.E."/>
            <person name="Liimatainen K."/>
            <person name="Lipzen A."/>
            <person name="Lukacs Z."/>
            <person name="Mihaltcheva S."/>
            <person name="Morgado L.N."/>
            <person name="Niskanen T."/>
            <person name="Noordeloos M.E."/>
            <person name="Ohm R.A."/>
            <person name="Ortiz-Santana B."/>
            <person name="Ovrebo C."/>
            <person name="Racz N."/>
            <person name="Riley R."/>
            <person name="Savchenko A."/>
            <person name="Shiryaev A."/>
            <person name="Soop K."/>
            <person name="Spirin V."/>
            <person name="Szebenyi C."/>
            <person name="Tomsovsky M."/>
            <person name="Tulloss R.E."/>
            <person name="Uehling J."/>
            <person name="Grigoriev I.V."/>
            <person name="Vagvolgyi C."/>
            <person name="Papp T."/>
            <person name="Martin F.M."/>
            <person name="Miettinen O."/>
            <person name="Hibbett D.S."/>
            <person name="Nagy L.G."/>
        </authorList>
    </citation>
    <scope>NUCLEOTIDE SEQUENCE [LARGE SCALE GENOMIC DNA]</scope>
    <source>
        <strain evidence="10 11">CBS 962.96</strain>
    </source>
</reference>
<evidence type="ECO:0000259" key="9">
    <source>
        <dbReference type="Pfam" id="PF01979"/>
    </source>
</evidence>
<dbReference type="PANTHER" id="PTHR11271">
    <property type="entry name" value="GUANINE DEAMINASE"/>
    <property type="match status" value="1"/>
</dbReference>
<dbReference type="GO" id="GO:0005829">
    <property type="term" value="C:cytosol"/>
    <property type="evidence" value="ECO:0007669"/>
    <property type="project" value="TreeGrafter"/>
</dbReference>
<dbReference type="SUPFAM" id="SSF51338">
    <property type="entry name" value="Composite domain of metallo-dependent hydrolases"/>
    <property type="match status" value="1"/>
</dbReference>
<feature type="domain" description="Amidohydrolase-related" evidence="9">
    <location>
        <begin position="72"/>
        <end position="469"/>
    </location>
</feature>
<evidence type="ECO:0000313" key="10">
    <source>
        <dbReference type="EMBL" id="THU85654.1"/>
    </source>
</evidence>
<dbReference type="PANTHER" id="PTHR11271:SF6">
    <property type="entry name" value="GUANINE DEAMINASE"/>
    <property type="match status" value="1"/>
</dbReference>
<comment type="cofactor">
    <cofactor evidence="8">
        <name>Zn(2+)</name>
        <dbReference type="ChEBI" id="CHEBI:29105"/>
    </cofactor>
    <text evidence="8">Binds 1 zinc ion per subunit.</text>
</comment>
<dbReference type="AlphaFoldDB" id="A0A4S8LA40"/>